<dbReference type="GO" id="GO:0004497">
    <property type="term" value="F:monooxygenase activity"/>
    <property type="evidence" value="ECO:0007669"/>
    <property type="project" value="UniProtKB-KW"/>
</dbReference>
<proteinExistence type="predicted"/>
<evidence type="ECO:0000256" key="5">
    <source>
        <dbReference type="ARBA" id="ARBA00023033"/>
    </source>
</evidence>
<organism evidence="7 8">
    <name type="scientific">Gomphillus americanus</name>
    <dbReference type="NCBI Taxonomy" id="1940652"/>
    <lineage>
        <taxon>Eukaryota</taxon>
        <taxon>Fungi</taxon>
        <taxon>Dikarya</taxon>
        <taxon>Ascomycota</taxon>
        <taxon>Pezizomycotina</taxon>
        <taxon>Lecanoromycetes</taxon>
        <taxon>OSLEUM clade</taxon>
        <taxon>Ostropomycetidae</taxon>
        <taxon>Ostropales</taxon>
        <taxon>Graphidaceae</taxon>
        <taxon>Gomphilloideae</taxon>
        <taxon>Gomphillus</taxon>
    </lineage>
</organism>
<dbReference type="EMBL" id="CAJPDQ010000034">
    <property type="protein sequence ID" value="CAF9929915.1"/>
    <property type="molecule type" value="Genomic_DNA"/>
</dbReference>
<evidence type="ECO:0000256" key="3">
    <source>
        <dbReference type="ARBA" id="ARBA00022827"/>
    </source>
</evidence>
<dbReference type="PANTHER" id="PTHR47178">
    <property type="entry name" value="MONOOXYGENASE, FAD-BINDING"/>
    <property type="match status" value="1"/>
</dbReference>
<evidence type="ECO:0000313" key="7">
    <source>
        <dbReference type="EMBL" id="CAF9929915.1"/>
    </source>
</evidence>
<dbReference type="InterPro" id="IPR002938">
    <property type="entry name" value="FAD-bd"/>
</dbReference>
<keyword evidence="4" id="KW-0560">Oxidoreductase</keyword>
<accession>A0A8H3IVL7</accession>
<evidence type="ECO:0000256" key="2">
    <source>
        <dbReference type="ARBA" id="ARBA00022630"/>
    </source>
</evidence>
<keyword evidence="3" id="KW-0274">FAD</keyword>
<evidence type="ECO:0000256" key="4">
    <source>
        <dbReference type="ARBA" id="ARBA00023002"/>
    </source>
</evidence>
<dbReference type="InterPro" id="IPR036188">
    <property type="entry name" value="FAD/NAD-bd_sf"/>
</dbReference>
<evidence type="ECO:0000259" key="6">
    <source>
        <dbReference type="Pfam" id="PF01494"/>
    </source>
</evidence>
<dbReference type="OrthoDB" id="47494at2759"/>
<keyword evidence="8" id="KW-1185">Reference proteome</keyword>
<dbReference type="GO" id="GO:0071949">
    <property type="term" value="F:FAD binding"/>
    <property type="evidence" value="ECO:0007669"/>
    <property type="project" value="InterPro"/>
</dbReference>
<gene>
    <name evidence="7" type="ORF">GOMPHAMPRED_005513</name>
</gene>
<comment type="cofactor">
    <cofactor evidence="1">
        <name>FAD</name>
        <dbReference type="ChEBI" id="CHEBI:57692"/>
    </cofactor>
</comment>
<dbReference type="Proteomes" id="UP000664169">
    <property type="component" value="Unassembled WGS sequence"/>
</dbReference>
<dbReference type="PRINTS" id="PR00420">
    <property type="entry name" value="RNGMNOXGNASE"/>
</dbReference>
<reference evidence="7" key="1">
    <citation type="submission" date="2021-03" db="EMBL/GenBank/DDBJ databases">
        <authorList>
            <person name="Tagirdzhanova G."/>
        </authorList>
    </citation>
    <scope>NUCLEOTIDE SEQUENCE</scope>
</reference>
<dbReference type="Gene3D" id="3.50.50.60">
    <property type="entry name" value="FAD/NAD(P)-binding domain"/>
    <property type="match status" value="1"/>
</dbReference>
<name>A0A8H3IVL7_9LECA</name>
<dbReference type="SUPFAM" id="SSF51905">
    <property type="entry name" value="FAD/NAD(P)-binding domain"/>
    <property type="match status" value="1"/>
</dbReference>
<keyword evidence="2" id="KW-0285">Flavoprotein</keyword>
<evidence type="ECO:0000313" key="8">
    <source>
        <dbReference type="Proteomes" id="UP000664169"/>
    </source>
</evidence>
<sequence length="401" mass="43584">MVTKFKVLIVGAGPGGLALAQILRARNVPFEIFERDAKETVRQQGWAVALVECLEDLEVMLPDDLGDLHTVSVNHGLAGNDTIGVFDADSGKTIGGLGAVPKGQPGYMLRANRHHFRQFLFKNINIQFGKSFDHYTEDRDGISVTFKDGTVAHGSILVGADGAHSPVRKQLLGAEGASMVLSPYSVIVQEAILTREQYLPLHKIGSSGILVSKEGMRYLVGMLETYDGGATAQYYTATCYKSGDTEKANAWIKGASKQELYDKVIEITKDLPDMFTDILRIGGADSISDSQIKLEEFVSPEYLPRGRVTLLGDAGHTMVPFRGAGANTALGDAISFAKGLLAELEQSTNPFNTDWFLQTYDKVMLPRGKEMVQSSHAAGDNVLGPLLGRINAMDKKEKEEE</sequence>
<keyword evidence="5" id="KW-0503">Monooxygenase</keyword>
<protein>
    <recommendedName>
        <fullName evidence="6">FAD-binding domain-containing protein</fullName>
    </recommendedName>
</protein>
<dbReference type="PANTHER" id="PTHR47178:SF6">
    <property type="entry name" value="FAD-BINDING DOMAIN-CONTAINING PROTEIN"/>
    <property type="match status" value="1"/>
</dbReference>
<comment type="caution">
    <text evidence="7">The sequence shown here is derived from an EMBL/GenBank/DDBJ whole genome shotgun (WGS) entry which is preliminary data.</text>
</comment>
<evidence type="ECO:0000256" key="1">
    <source>
        <dbReference type="ARBA" id="ARBA00001974"/>
    </source>
</evidence>
<feature type="domain" description="FAD-binding" evidence="6">
    <location>
        <begin position="5"/>
        <end position="374"/>
    </location>
</feature>
<dbReference type="AlphaFoldDB" id="A0A8H3IVL7"/>
<dbReference type="Pfam" id="PF01494">
    <property type="entry name" value="FAD_binding_3"/>
    <property type="match status" value="1"/>
</dbReference>